<sequence length="221" mass="23788">MLFYWLVLLYSATVNIWGSKVLPHTNLASGVLHITGLVAVMMVLGVMAPKHSAHFVFVQVTNTSGWQDGGASWLVGLLSAVYPLPGYDAACHLAEEMPRPARNVPIAMVGSVAVNGILGLGYCILLLCSLGDLDELLASPTGFPFMQLYQNVTNNKAGATILILAVCSIAVAANAAGCTSTSRTYWTFARDSAIPYPKYFAHISPTTQVQQHKYLFALLWP</sequence>
<feature type="transmembrane region" description="Helical" evidence="6">
    <location>
        <begin position="28"/>
        <end position="48"/>
    </location>
</feature>
<proteinExistence type="predicted"/>
<dbReference type="Proteomes" id="UP000624404">
    <property type="component" value="Unassembled WGS sequence"/>
</dbReference>
<evidence type="ECO:0000256" key="7">
    <source>
        <dbReference type="SAM" id="SignalP"/>
    </source>
</evidence>
<dbReference type="GO" id="GO:0022857">
    <property type="term" value="F:transmembrane transporter activity"/>
    <property type="evidence" value="ECO:0007669"/>
    <property type="project" value="InterPro"/>
</dbReference>
<comment type="subcellular location">
    <subcellularLocation>
        <location evidence="1">Membrane</location>
        <topology evidence="1">Multi-pass membrane protein</topology>
    </subcellularLocation>
</comment>
<dbReference type="InterPro" id="IPR002293">
    <property type="entry name" value="AA/rel_permease1"/>
</dbReference>
<dbReference type="Pfam" id="PF13520">
    <property type="entry name" value="AA_permease_2"/>
    <property type="match status" value="1"/>
</dbReference>
<dbReference type="OrthoDB" id="3257095at2759"/>
<evidence type="ECO:0000256" key="4">
    <source>
        <dbReference type="ARBA" id="ARBA00022989"/>
    </source>
</evidence>
<organism evidence="8 9">
    <name type="scientific">Sclerotinia trifoliorum</name>
    <dbReference type="NCBI Taxonomy" id="28548"/>
    <lineage>
        <taxon>Eukaryota</taxon>
        <taxon>Fungi</taxon>
        <taxon>Dikarya</taxon>
        <taxon>Ascomycota</taxon>
        <taxon>Pezizomycotina</taxon>
        <taxon>Leotiomycetes</taxon>
        <taxon>Helotiales</taxon>
        <taxon>Sclerotiniaceae</taxon>
        <taxon>Sclerotinia</taxon>
    </lineage>
</organism>
<evidence type="ECO:0000313" key="8">
    <source>
        <dbReference type="EMBL" id="CAD6442152.1"/>
    </source>
</evidence>
<evidence type="ECO:0000256" key="5">
    <source>
        <dbReference type="ARBA" id="ARBA00023136"/>
    </source>
</evidence>
<keyword evidence="2" id="KW-0813">Transport</keyword>
<gene>
    <name evidence="8" type="ORF">SCLTRI_LOCUS1944</name>
</gene>
<protein>
    <submittedName>
        <fullName evidence="8">0253d708-9c43-4fb6-a098-87eff587cd46</fullName>
    </submittedName>
</protein>
<dbReference type="EMBL" id="CAJHIA010000007">
    <property type="protein sequence ID" value="CAD6442152.1"/>
    <property type="molecule type" value="Genomic_DNA"/>
</dbReference>
<evidence type="ECO:0000256" key="1">
    <source>
        <dbReference type="ARBA" id="ARBA00004141"/>
    </source>
</evidence>
<feature type="transmembrane region" description="Helical" evidence="6">
    <location>
        <begin position="106"/>
        <end position="127"/>
    </location>
</feature>
<dbReference type="AlphaFoldDB" id="A0A8H2VP42"/>
<keyword evidence="5 6" id="KW-0472">Membrane</keyword>
<keyword evidence="4 6" id="KW-1133">Transmembrane helix</keyword>
<accession>A0A8H2VP42</accession>
<evidence type="ECO:0000256" key="6">
    <source>
        <dbReference type="SAM" id="Phobius"/>
    </source>
</evidence>
<feature type="chain" id="PRO_5034549830" evidence="7">
    <location>
        <begin position="19"/>
        <end position="221"/>
    </location>
</feature>
<keyword evidence="7" id="KW-0732">Signal</keyword>
<name>A0A8H2VP42_9HELO</name>
<dbReference type="GO" id="GO:0016020">
    <property type="term" value="C:membrane"/>
    <property type="evidence" value="ECO:0007669"/>
    <property type="project" value="UniProtKB-SubCell"/>
</dbReference>
<evidence type="ECO:0000313" key="9">
    <source>
        <dbReference type="Proteomes" id="UP000624404"/>
    </source>
</evidence>
<comment type="caution">
    <text evidence="8">The sequence shown here is derived from an EMBL/GenBank/DDBJ whole genome shotgun (WGS) entry which is preliminary data.</text>
</comment>
<feature type="signal peptide" evidence="7">
    <location>
        <begin position="1"/>
        <end position="18"/>
    </location>
</feature>
<dbReference type="PANTHER" id="PTHR45649:SF14">
    <property type="entry name" value="GABA PERMEASE"/>
    <property type="match status" value="1"/>
</dbReference>
<feature type="transmembrane region" description="Helical" evidence="6">
    <location>
        <begin position="157"/>
        <end position="176"/>
    </location>
</feature>
<keyword evidence="3 6" id="KW-0812">Transmembrane</keyword>
<evidence type="ECO:0000256" key="2">
    <source>
        <dbReference type="ARBA" id="ARBA00022448"/>
    </source>
</evidence>
<reference evidence="8" key="1">
    <citation type="submission" date="2020-10" db="EMBL/GenBank/DDBJ databases">
        <authorList>
            <person name="Kusch S."/>
        </authorList>
    </citation>
    <scope>NUCLEOTIDE SEQUENCE</scope>
    <source>
        <strain evidence="8">SwB9</strain>
    </source>
</reference>
<evidence type="ECO:0000256" key="3">
    <source>
        <dbReference type="ARBA" id="ARBA00022692"/>
    </source>
</evidence>
<dbReference type="PANTHER" id="PTHR45649">
    <property type="entry name" value="AMINO-ACID PERMEASE BAT1"/>
    <property type="match status" value="1"/>
</dbReference>
<keyword evidence="9" id="KW-1185">Reference proteome</keyword>
<dbReference type="Gene3D" id="1.20.1740.10">
    <property type="entry name" value="Amino acid/polyamine transporter I"/>
    <property type="match status" value="1"/>
</dbReference>